<dbReference type="InterPro" id="IPR027417">
    <property type="entry name" value="P-loop_NTPase"/>
</dbReference>
<dbReference type="PANTHER" id="PTHR13318:SF190">
    <property type="entry name" value="PARTNER OF PAIRED, ISOFORM B"/>
    <property type="match status" value="1"/>
</dbReference>
<dbReference type="SMART" id="SM00367">
    <property type="entry name" value="LRR_CC"/>
    <property type="match status" value="5"/>
</dbReference>
<organism evidence="2 3">
    <name type="scientific">Chrysophaeum taylorii</name>
    <dbReference type="NCBI Taxonomy" id="2483200"/>
    <lineage>
        <taxon>Eukaryota</taxon>
        <taxon>Sar</taxon>
        <taxon>Stramenopiles</taxon>
        <taxon>Ochrophyta</taxon>
        <taxon>Pelagophyceae</taxon>
        <taxon>Pelagomonadales</taxon>
        <taxon>Pelagomonadaceae</taxon>
        <taxon>Chrysophaeum</taxon>
    </lineage>
</organism>
<dbReference type="Pfam" id="PF13855">
    <property type="entry name" value="LRR_8"/>
    <property type="match status" value="1"/>
</dbReference>
<dbReference type="SUPFAM" id="SSF52047">
    <property type="entry name" value="RNI-like"/>
    <property type="match status" value="1"/>
</dbReference>
<dbReference type="Gene3D" id="3.80.10.10">
    <property type="entry name" value="Ribonuclease Inhibitor"/>
    <property type="match status" value="2"/>
</dbReference>
<sequence>MVVDLDEAYKEAAYRKLPRNGPSRIFDGTWTAYATKMLHVKIPCGGVVIPTIVILEIEAKNNNLLDGIERVSCEGGPKLAWPETRVARNSRGPKLAWPETRVARNSRGPKLAWPETRVARNSRGRLLPVLRPARQSVLLASFAATRTTARGSIASSRNHDGEQANATRQLVDRLRAEVNAHNMTPIRTWISTTAFVVPPELARPSSAEEENRRHARAPPERCDPHTSWGPHIATERTWKNGCRHLDTSALPDEDRAVWERERDRIVTDDGRSINLGWNVVAEEFDVFSREQVRRVTDAHAKYLISDKITRVNLAGCQGITDDALKEISANCSNLTSLNVSGCGKLTDDALEAISANCSNLTYLDVVNCENLTDDALEAIAANCSDLTNLSVSVSECKELTDDALEAIAAKCSSKLTVLHASNCNFTSLPKDIGDQMPELQTLDLFGTNLTALPRSIVKLTKLEELYLYGNPLKTPPFEVADQGLQDIARFFAELDLAGAAVSTELMVVLVGDGKAGKTSLRNAIAGRANPRQAPDDRTLYLDCTLTSKKLRLAISFSLSATWALFFITPSALYLLVVPVDKANDKNFQDAVGRFLVPLQAQAPGAVVQLVITKTDLPDYDESACKKWLHDAVNKELNGWREAVAKKRNVSPDDVQLLNAVIDAARASIVELKTLFPSVGQTIPRSWLAVWGLLSEIARHGDDDRAVAAARGNAVIGEGIVFLQPSFLVNIMKALIAARGLEADIDTRREALQSLSKQRDFPSECARSWW</sequence>
<feature type="compositionally biased region" description="Basic and acidic residues" evidence="1">
    <location>
        <begin position="209"/>
        <end position="224"/>
    </location>
</feature>
<dbReference type="AlphaFoldDB" id="A0AAD7UIC5"/>
<dbReference type="InterPro" id="IPR001611">
    <property type="entry name" value="Leu-rich_rpt"/>
</dbReference>
<protein>
    <submittedName>
        <fullName evidence="2">Uncharacterized protein</fullName>
    </submittedName>
</protein>
<dbReference type="InterPro" id="IPR032675">
    <property type="entry name" value="LRR_dom_sf"/>
</dbReference>
<dbReference type="InterPro" id="IPR006553">
    <property type="entry name" value="Leu-rich_rpt_Cys-con_subtyp"/>
</dbReference>
<reference evidence="2" key="1">
    <citation type="submission" date="2023-01" db="EMBL/GenBank/DDBJ databases">
        <title>Metagenome sequencing of chrysophaentin producing Chrysophaeum taylorii.</title>
        <authorList>
            <person name="Davison J."/>
            <person name="Bewley C."/>
        </authorList>
    </citation>
    <scope>NUCLEOTIDE SEQUENCE</scope>
    <source>
        <strain evidence="2">NIES-1699</strain>
    </source>
</reference>
<dbReference type="GO" id="GO:0019005">
    <property type="term" value="C:SCF ubiquitin ligase complex"/>
    <property type="evidence" value="ECO:0007669"/>
    <property type="project" value="TreeGrafter"/>
</dbReference>
<evidence type="ECO:0000256" key="1">
    <source>
        <dbReference type="SAM" id="MobiDB-lite"/>
    </source>
</evidence>
<dbReference type="PANTHER" id="PTHR13318">
    <property type="entry name" value="PARTNER OF PAIRED, ISOFORM B-RELATED"/>
    <property type="match status" value="1"/>
</dbReference>
<evidence type="ECO:0000313" key="2">
    <source>
        <dbReference type="EMBL" id="KAJ8605018.1"/>
    </source>
</evidence>
<accession>A0AAD7UIC5</accession>
<evidence type="ECO:0000313" key="3">
    <source>
        <dbReference type="Proteomes" id="UP001230188"/>
    </source>
</evidence>
<dbReference type="Proteomes" id="UP001230188">
    <property type="component" value="Unassembled WGS sequence"/>
</dbReference>
<feature type="region of interest" description="Disordered" evidence="1">
    <location>
        <begin position="202"/>
        <end position="227"/>
    </location>
</feature>
<dbReference type="Gene3D" id="3.40.50.300">
    <property type="entry name" value="P-loop containing nucleotide triphosphate hydrolases"/>
    <property type="match status" value="1"/>
</dbReference>
<dbReference type="GO" id="GO:0031146">
    <property type="term" value="P:SCF-dependent proteasomal ubiquitin-dependent protein catabolic process"/>
    <property type="evidence" value="ECO:0007669"/>
    <property type="project" value="TreeGrafter"/>
</dbReference>
<comment type="caution">
    <text evidence="2">The sequence shown here is derived from an EMBL/GenBank/DDBJ whole genome shotgun (WGS) entry which is preliminary data.</text>
</comment>
<dbReference type="EMBL" id="JAQMWT010000318">
    <property type="protein sequence ID" value="KAJ8605018.1"/>
    <property type="molecule type" value="Genomic_DNA"/>
</dbReference>
<proteinExistence type="predicted"/>
<keyword evidence="3" id="KW-1185">Reference proteome</keyword>
<gene>
    <name evidence="2" type="ORF">CTAYLR_004557</name>
</gene>
<dbReference type="Pfam" id="PF13516">
    <property type="entry name" value="LRR_6"/>
    <property type="match status" value="2"/>
</dbReference>
<name>A0AAD7UIC5_9STRA</name>
<dbReference type="SUPFAM" id="SSF52540">
    <property type="entry name" value="P-loop containing nucleoside triphosphate hydrolases"/>
    <property type="match status" value="1"/>
</dbReference>